<dbReference type="PANTHER" id="PTHR46353">
    <property type="entry name" value="ZINC FINGER PROTEIN 5"/>
    <property type="match status" value="1"/>
</dbReference>
<sequence length="71" mass="8552">NRKFESMRERKRDTSILNEMEQLVDKKELTELTKMVKTSNFICTFCFKKFNSAQSLGGHQNKHREERLQEK</sequence>
<dbReference type="SUPFAM" id="SSF57667">
    <property type="entry name" value="beta-beta-alpha zinc fingers"/>
    <property type="match status" value="1"/>
</dbReference>
<dbReference type="AlphaFoldDB" id="S8EAS4"/>
<dbReference type="InterPro" id="IPR044299">
    <property type="entry name" value="GIS3/ZFP5/ZFP6"/>
</dbReference>
<comment type="caution">
    <text evidence="3">The sequence shown here is derived from an EMBL/GenBank/DDBJ whole genome shotgun (WGS) entry which is preliminary data.</text>
</comment>
<gene>
    <name evidence="3" type="ORF">M569_01774</name>
</gene>
<name>S8EAS4_9LAMI</name>
<dbReference type="PROSITE" id="PS00028">
    <property type="entry name" value="ZINC_FINGER_C2H2_1"/>
    <property type="match status" value="1"/>
</dbReference>
<dbReference type="GO" id="GO:0008270">
    <property type="term" value="F:zinc ion binding"/>
    <property type="evidence" value="ECO:0007669"/>
    <property type="project" value="UniProtKB-KW"/>
</dbReference>
<keyword evidence="1" id="KW-0862">Zinc</keyword>
<evidence type="ECO:0000313" key="4">
    <source>
        <dbReference type="Proteomes" id="UP000015453"/>
    </source>
</evidence>
<evidence type="ECO:0000259" key="2">
    <source>
        <dbReference type="PROSITE" id="PS50157"/>
    </source>
</evidence>
<dbReference type="PROSITE" id="PS50157">
    <property type="entry name" value="ZINC_FINGER_C2H2_2"/>
    <property type="match status" value="1"/>
</dbReference>
<organism evidence="3 4">
    <name type="scientific">Genlisea aurea</name>
    <dbReference type="NCBI Taxonomy" id="192259"/>
    <lineage>
        <taxon>Eukaryota</taxon>
        <taxon>Viridiplantae</taxon>
        <taxon>Streptophyta</taxon>
        <taxon>Embryophyta</taxon>
        <taxon>Tracheophyta</taxon>
        <taxon>Spermatophyta</taxon>
        <taxon>Magnoliopsida</taxon>
        <taxon>eudicotyledons</taxon>
        <taxon>Gunneridae</taxon>
        <taxon>Pentapetalae</taxon>
        <taxon>asterids</taxon>
        <taxon>lamiids</taxon>
        <taxon>Lamiales</taxon>
        <taxon>Lentibulariaceae</taxon>
        <taxon>Genlisea</taxon>
    </lineage>
</organism>
<dbReference type="GO" id="GO:0010090">
    <property type="term" value="P:trichome morphogenesis"/>
    <property type="evidence" value="ECO:0007669"/>
    <property type="project" value="InterPro"/>
</dbReference>
<dbReference type="InterPro" id="IPR013087">
    <property type="entry name" value="Znf_C2H2_type"/>
</dbReference>
<feature type="non-terminal residue" evidence="3">
    <location>
        <position position="1"/>
    </location>
</feature>
<reference evidence="3 4" key="1">
    <citation type="journal article" date="2013" name="BMC Genomics">
        <title>The miniature genome of a carnivorous plant Genlisea aurea contains a low number of genes and short non-coding sequences.</title>
        <authorList>
            <person name="Leushkin E.V."/>
            <person name="Sutormin R.A."/>
            <person name="Nabieva E.R."/>
            <person name="Penin A.A."/>
            <person name="Kondrashov A.S."/>
            <person name="Logacheva M.D."/>
        </authorList>
    </citation>
    <scope>NUCLEOTIDE SEQUENCE [LARGE SCALE GENOMIC DNA]</scope>
</reference>
<dbReference type="InterPro" id="IPR036236">
    <property type="entry name" value="Znf_C2H2_sf"/>
</dbReference>
<accession>S8EAS4</accession>
<protein>
    <recommendedName>
        <fullName evidence="2">C2H2-type domain-containing protein</fullName>
    </recommendedName>
</protein>
<keyword evidence="1" id="KW-0863">Zinc-finger</keyword>
<evidence type="ECO:0000313" key="3">
    <source>
        <dbReference type="EMBL" id="EPS72988.1"/>
    </source>
</evidence>
<dbReference type="Proteomes" id="UP000015453">
    <property type="component" value="Unassembled WGS sequence"/>
</dbReference>
<keyword evidence="1" id="KW-0479">Metal-binding</keyword>
<feature type="domain" description="C2H2-type" evidence="2">
    <location>
        <begin position="41"/>
        <end position="68"/>
    </location>
</feature>
<dbReference type="EMBL" id="AUSU01000612">
    <property type="protein sequence ID" value="EPS72988.1"/>
    <property type="molecule type" value="Genomic_DNA"/>
</dbReference>
<evidence type="ECO:0000256" key="1">
    <source>
        <dbReference type="PROSITE-ProRule" id="PRU00042"/>
    </source>
</evidence>
<dbReference type="PANTHER" id="PTHR46353:SF23">
    <property type="entry name" value="C2H2 ZINC FINGER-CONTAINING PROTEIN-RELATED"/>
    <property type="match status" value="1"/>
</dbReference>
<keyword evidence="4" id="KW-1185">Reference proteome</keyword>
<dbReference type="Gene3D" id="3.30.160.60">
    <property type="entry name" value="Classic Zinc Finger"/>
    <property type="match status" value="1"/>
</dbReference>
<proteinExistence type="predicted"/>
<dbReference type="OrthoDB" id="837291at2759"/>
<feature type="non-terminal residue" evidence="3">
    <location>
        <position position="71"/>
    </location>
</feature>
<dbReference type="Pfam" id="PF13912">
    <property type="entry name" value="zf-C2H2_6"/>
    <property type="match status" value="1"/>
</dbReference>